<dbReference type="Pfam" id="PF13669">
    <property type="entry name" value="Glyoxalase_4"/>
    <property type="match status" value="1"/>
</dbReference>
<sequence length="232" mass="25934">MKALSVSSREMIGSGSRLLMRDRAARSSFDASLVTTTSGVSAGGYSSKLSESSMSRFFGKVRQAGYVVDDIEAAMRHWSDVLGVGPFFYNERVPIRNYRYNGERFEPHNSVALANSGDLQIELIQTRNDVPSMYRDFRLAGHTGLQHVAYWTETYDEDLARLKGEGFVEVMAGEVGVNGRFVYFDTHFHPGTVIELSEVKGPKGKMFDLIRKASEDWNGSDPVRPFPDLSKL</sequence>
<evidence type="ECO:0000313" key="3">
    <source>
        <dbReference type="Proteomes" id="UP000641137"/>
    </source>
</evidence>
<dbReference type="PROSITE" id="PS51819">
    <property type="entry name" value="VOC"/>
    <property type="match status" value="1"/>
</dbReference>
<dbReference type="SUPFAM" id="SSF54593">
    <property type="entry name" value="Glyoxalase/Bleomycin resistance protein/Dihydroxybiphenyl dioxygenase"/>
    <property type="match status" value="1"/>
</dbReference>
<gene>
    <name evidence="2" type="ORF">GCM10010136_25690</name>
</gene>
<comment type="caution">
    <text evidence="2">The sequence shown here is derived from an EMBL/GenBank/DDBJ whole genome shotgun (WGS) entry which is preliminary data.</text>
</comment>
<keyword evidence="3" id="KW-1185">Reference proteome</keyword>
<protein>
    <recommendedName>
        <fullName evidence="1">VOC domain-containing protein</fullName>
    </recommendedName>
</protein>
<proteinExistence type="predicted"/>
<dbReference type="AlphaFoldDB" id="A0A8J3DIR6"/>
<evidence type="ECO:0000313" key="2">
    <source>
        <dbReference type="EMBL" id="GHC75591.1"/>
    </source>
</evidence>
<dbReference type="Gene3D" id="3.10.180.10">
    <property type="entry name" value="2,3-Dihydroxybiphenyl 1,2-Dioxygenase, domain 1"/>
    <property type="match status" value="1"/>
</dbReference>
<accession>A0A8J3DIR6</accession>
<reference evidence="2" key="2">
    <citation type="submission" date="2020-09" db="EMBL/GenBank/DDBJ databases">
        <authorList>
            <person name="Sun Q."/>
            <person name="Kim S."/>
        </authorList>
    </citation>
    <scope>NUCLEOTIDE SEQUENCE</scope>
    <source>
        <strain evidence="2">KCTC 42097</strain>
    </source>
</reference>
<organism evidence="2 3">
    <name type="scientific">Limoniibacter endophyticus</name>
    <dbReference type="NCBI Taxonomy" id="1565040"/>
    <lineage>
        <taxon>Bacteria</taxon>
        <taxon>Pseudomonadati</taxon>
        <taxon>Pseudomonadota</taxon>
        <taxon>Alphaproteobacteria</taxon>
        <taxon>Hyphomicrobiales</taxon>
        <taxon>Bartonellaceae</taxon>
        <taxon>Limoniibacter</taxon>
    </lineage>
</organism>
<reference evidence="2" key="1">
    <citation type="journal article" date="2014" name="Int. J. Syst. Evol. Microbiol.">
        <title>Complete genome sequence of Corynebacterium casei LMG S-19264T (=DSM 44701T), isolated from a smear-ripened cheese.</title>
        <authorList>
            <consortium name="US DOE Joint Genome Institute (JGI-PGF)"/>
            <person name="Walter F."/>
            <person name="Albersmeier A."/>
            <person name="Kalinowski J."/>
            <person name="Ruckert C."/>
        </authorList>
    </citation>
    <scope>NUCLEOTIDE SEQUENCE</scope>
    <source>
        <strain evidence="2">KCTC 42097</strain>
    </source>
</reference>
<dbReference type="Proteomes" id="UP000641137">
    <property type="component" value="Unassembled WGS sequence"/>
</dbReference>
<dbReference type="EMBL" id="BMZO01000008">
    <property type="protein sequence ID" value="GHC75591.1"/>
    <property type="molecule type" value="Genomic_DNA"/>
</dbReference>
<feature type="domain" description="VOC" evidence="1">
    <location>
        <begin position="60"/>
        <end position="199"/>
    </location>
</feature>
<evidence type="ECO:0000259" key="1">
    <source>
        <dbReference type="PROSITE" id="PS51819"/>
    </source>
</evidence>
<dbReference type="InterPro" id="IPR029068">
    <property type="entry name" value="Glyas_Bleomycin-R_OHBP_Dase"/>
</dbReference>
<dbReference type="InterPro" id="IPR037523">
    <property type="entry name" value="VOC_core"/>
</dbReference>
<name>A0A8J3DIR6_9HYPH</name>